<name>A0A371J8A9_9FIRM</name>
<dbReference type="EMBL" id="NOJY02000004">
    <property type="protein sequence ID" value="RDY29011.1"/>
    <property type="molecule type" value="Genomic_DNA"/>
</dbReference>
<dbReference type="Pfam" id="PF06114">
    <property type="entry name" value="Peptidase_M78"/>
    <property type="match status" value="1"/>
</dbReference>
<protein>
    <submittedName>
        <fullName evidence="3">Transcriptional regulator</fullName>
    </submittedName>
</protein>
<dbReference type="InterPro" id="IPR010982">
    <property type="entry name" value="Lambda_DNA-bd_dom_sf"/>
</dbReference>
<keyword evidence="4" id="KW-1185">Reference proteome</keyword>
<dbReference type="RefSeq" id="WP_094366858.1">
    <property type="nucleotide sequence ID" value="NZ_NOJY02000004.1"/>
</dbReference>
<dbReference type="OrthoDB" id="9816277at2"/>
<dbReference type="AlphaFoldDB" id="A0A371J8A9"/>
<dbReference type="CDD" id="cd00093">
    <property type="entry name" value="HTH_XRE"/>
    <property type="match status" value="1"/>
</dbReference>
<accession>A0A371J8A9</accession>
<dbReference type="Gene3D" id="1.10.260.40">
    <property type="entry name" value="lambda repressor-like DNA-binding domains"/>
    <property type="match status" value="1"/>
</dbReference>
<comment type="similarity">
    <text evidence="1">Belongs to the short-chain fatty acyl-CoA assimilation regulator (ScfR) family.</text>
</comment>
<dbReference type="PANTHER" id="PTHR43236">
    <property type="entry name" value="ANTITOXIN HIGA1"/>
    <property type="match status" value="1"/>
</dbReference>
<feature type="domain" description="HTH cro/C1-type" evidence="2">
    <location>
        <begin position="12"/>
        <end position="66"/>
    </location>
</feature>
<evidence type="ECO:0000256" key="1">
    <source>
        <dbReference type="ARBA" id="ARBA00007227"/>
    </source>
</evidence>
<reference evidence="3 4" key="1">
    <citation type="journal article" date="2017" name="Genome Announc.">
        <title>Draft Genome Sequence of Romboutsia weinsteinii sp. nov. Strain CCRI-19649(T) Isolated from Surface Water.</title>
        <authorList>
            <person name="Maheux A.F."/>
            <person name="Boudreau D.K."/>
            <person name="Berube E."/>
            <person name="Boissinot M."/>
            <person name="Cantin P."/>
            <person name="Raymond F."/>
            <person name="Corbeil J."/>
            <person name="Omar R.F."/>
            <person name="Bergeron M.G."/>
        </authorList>
    </citation>
    <scope>NUCLEOTIDE SEQUENCE [LARGE SCALE GENOMIC DNA]</scope>
    <source>
        <strain evidence="3 4">CCRI-19649</strain>
    </source>
</reference>
<dbReference type="InterPro" id="IPR001387">
    <property type="entry name" value="Cro/C1-type_HTH"/>
</dbReference>
<organism evidence="3 4">
    <name type="scientific">Romboutsia weinsteinii</name>
    <dbReference type="NCBI Taxonomy" id="2020949"/>
    <lineage>
        <taxon>Bacteria</taxon>
        <taxon>Bacillati</taxon>
        <taxon>Bacillota</taxon>
        <taxon>Clostridia</taxon>
        <taxon>Peptostreptococcales</taxon>
        <taxon>Peptostreptococcaceae</taxon>
        <taxon>Romboutsia</taxon>
    </lineage>
</organism>
<dbReference type="InterPro" id="IPR010359">
    <property type="entry name" value="IrrE_HExxH"/>
</dbReference>
<dbReference type="PROSITE" id="PS50943">
    <property type="entry name" value="HTH_CROC1"/>
    <property type="match status" value="1"/>
</dbReference>
<dbReference type="InterPro" id="IPR052345">
    <property type="entry name" value="Rad_response_metalloprotease"/>
</dbReference>
<comment type="caution">
    <text evidence="3">The sequence shown here is derived from an EMBL/GenBank/DDBJ whole genome shotgun (WGS) entry which is preliminary data.</text>
</comment>
<dbReference type="PANTHER" id="PTHR43236:SF1">
    <property type="entry name" value="BLL7220 PROTEIN"/>
    <property type="match status" value="1"/>
</dbReference>
<dbReference type="SUPFAM" id="SSF47413">
    <property type="entry name" value="lambda repressor-like DNA-binding domains"/>
    <property type="match status" value="1"/>
</dbReference>
<evidence type="ECO:0000313" key="3">
    <source>
        <dbReference type="EMBL" id="RDY29011.1"/>
    </source>
</evidence>
<sequence length="351" mass="40477">MRNNKVFNGKRLKIARSYRGKTVDILAKDINVNRKDILAFEDNKYRPTPENAIKISKALNFPKEYFFENEGTRVIVEGSHFNPQSVLPRVEEISFREKIIMIHRIHSYLNRYVSLPELILPKKMNRNSSVEELATTLRNFWELGNGPIENLVEAVESNGIIVSAMNVDKKFATPLTQKQSINKVSTYLVCLGNDENCAPVRNNDLAYELGFIISNELGLSAKKFSKDEFAASFLLPREEFTKDLNNTDSLEDYLSLKKKWKVPVSTMLFRAYQLGNLSYKRYNYLMNEMQKQGWLKKEPLDDTIKANNPEILKSAVNLMINENIMSKTDLVENLNEVDVMLYKEDIDLLIG</sequence>
<evidence type="ECO:0000259" key="2">
    <source>
        <dbReference type="PROSITE" id="PS50943"/>
    </source>
</evidence>
<dbReference type="GO" id="GO:0003677">
    <property type="term" value="F:DNA binding"/>
    <property type="evidence" value="ECO:0007669"/>
    <property type="project" value="InterPro"/>
</dbReference>
<proteinExistence type="inferred from homology"/>
<dbReference type="Pfam" id="PF12844">
    <property type="entry name" value="HTH_19"/>
    <property type="match status" value="1"/>
</dbReference>
<dbReference type="Proteomes" id="UP000215694">
    <property type="component" value="Unassembled WGS sequence"/>
</dbReference>
<gene>
    <name evidence="3" type="ORF">CHL78_003570</name>
</gene>
<evidence type="ECO:0000313" key="4">
    <source>
        <dbReference type="Proteomes" id="UP000215694"/>
    </source>
</evidence>
<dbReference type="SMART" id="SM00530">
    <property type="entry name" value="HTH_XRE"/>
    <property type="match status" value="1"/>
</dbReference>